<dbReference type="AlphaFoldDB" id="A0A936EZE1"/>
<protein>
    <submittedName>
        <fullName evidence="1">DUF3800 domain-containing protein</fullName>
    </submittedName>
</protein>
<gene>
    <name evidence="1" type="ORF">IPN91_01410</name>
</gene>
<reference evidence="1 2" key="1">
    <citation type="submission" date="2020-10" db="EMBL/GenBank/DDBJ databases">
        <title>Connecting structure to function with the recovery of over 1000 high-quality activated sludge metagenome-assembled genomes encoding full-length rRNA genes using long-read sequencing.</title>
        <authorList>
            <person name="Singleton C.M."/>
            <person name="Petriglieri F."/>
            <person name="Kristensen J.M."/>
            <person name="Kirkegaard R.H."/>
            <person name="Michaelsen T.Y."/>
            <person name="Andersen M.H."/>
            <person name="Karst S.M."/>
            <person name="Dueholm M.S."/>
            <person name="Nielsen P.H."/>
            <person name="Albertsen M."/>
        </authorList>
    </citation>
    <scope>NUCLEOTIDE SEQUENCE [LARGE SCALE GENOMIC DNA]</scope>
    <source>
        <strain evidence="1">OdNE_18-Q3-R46-58_MAXAC.008</strain>
    </source>
</reference>
<sequence>MAGSTSSPEFTAFLDESGQREYGLKTDKYFVVAGSIVPTATVDTYEIEFNGLKRSFFGSTQVEIKSNWLRQPKEAAAHYLEPYGISEAKLKAFTEAVYDWILATDIVFLAGVVDKDQMKAQYSSPHNPSAVAYNIFLQRYQKFLVSHRSKGSVILDDFTGATKAGNQWKDLLLRQHSSLLKNGCPYTRLQFNNIHQDLLFKDSAGSSILQVSDLACYNTFRQFKDHGHIWDDPAAKSLPVYSYFNRMLPRFDQSPTKVFAGFGVAKMPTVARHNWLV</sequence>
<comment type="caution">
    <text evidence="1">The sequence shown here is derived from an EMBL/GenBank/DDBJ whole genome shotgun (WGS) entry which is preliminary data.</text>
</comment>
<dbReference type="Pfam" id="PF12686">
    <property type="entry name" value="DUF3800"/>
    <property type="match status" value="1"/>
</dbReference>
<organism evidence="1 2">
    <name type="scientific">Candidatus Geothrix odensensis</name>
    <dbReference type="NCBI Taxonomy" id="2954440"/>
    <lineage>
        <taxon>Bacteria</taxon>
        <taxon>Pseudomonadati</taxon>
        <taxon>Acidobacteriota</taxon>
        <taxon>Holophagae</taxon>
        <taxon>Holophagales</taxon>
        <taxon>Holophagaceae</taxon>
        <taxon>Geothrix</taxon>
    </lineage>
</organism>
<name>A0A936EZE1_9BACT</name>
<evidence type="ECO:0000313" key="2">
    <source>
        <dbReference type="Proteomes" id="UP000709959"/>
    </source>
</evidence>
<dbReference type="InterPro" id="IPR024524">
    <property type="entry name" value="DUF3800"/>
</dbReference>
<proteinExistence type="predicted"/>
<dbReference type="EMBL" id="JADKCH010000001">
    <property type="protein sequence ID" value="MBK8571303.1"/>
    <property type="molecule type" value="Genomic_DNA"/>
</dbReference>
<accession>A0A936EZE1</accession>
<evidence type="ECO:0000313" key="1">
    <source>
        <dbReference type="EMBL" id="MBK8571303.1"/>
    </source>
</evidence>
<dbReference type="Proteomes" id="UP000709959">
    <property type="component" value="Unassembled WGS sequence"/>
</dbReference>